<name>A0A1G8KQX6_9RHOB</name>
<evidence type="ECO:0000256" key="5">
    <source>
        <dbReference type="ARBA" id="ARBA00022692"/>
    </source>
</evidence>
<keyword evidence="3" id="KW-1003">Cell membrane</keyword>
<sequence length="173" mass="19254">MTDLSRLSHVAGKASHALSRLVEVVLIVLMAALVLDVWIGVLDRYLFRWQLNWPEVLARYLMIWTVLLAISVGIARREHIGLTMFIDLLPQGLRRGLLLLSDILALALFAYLFWFGVGFAQGGATRQAMIFGMTLGPAYAAIPVSAGLAFVQLLLVALRDRGTHDLRDRAERN</sequence>
<feature type="transmembrane region" description="Helical" evidence="9">
    <location>
        <begin position="96"/>
        <end position="117"/>
    </location>
</feature>
<dbReference type="InterPro" id="IPR055348">
    <property type="entry name" value="DctQ"/>
</dbReference>
<keyword evidence="6 9" id="KW-1133">Transmembrane helix</keyword>
<dbReference type="PANTHER" id="PTHR35011:SF2">
    <property type="entry name" value="2,3-DIKETO-L-GULONATE TRAP TRANSPORTER SMALL PERMEASE PROTEIN YIAM"/>
    <property type="match status" value="1"/>
</dbReference>
<keyword evidence="12" id="KW-1185">Reference proteome</keyword>
<proteinExistence type="inferred from homology"/>
<evidence type="ECO:0000259" key="10">
    <source>
        <dbReference type="Pfam" id="PF04290"/>
    </source>
</evidence>
<organism evidence="11 12">
    <name type="scientific">Salipiger marinus</name>
    <dbReference type="NCBI Taxonomy" id="555512"/>
    <lineage>
        <taxon>Bacteria</taxon>
        <taxon>Pseudomonadati</taxon>
        <taxon>Pseudomonadota</taxon>
        <taxon>Alphaproteobacteria</taxon>
        <taxon>Rhodobacterales</taxon>
        <taxon>Roseobacteraceae</taxon>
        <taxon>Salipiger</taxon>
    </lineage>
</organism>
<dbReference type="PANTHER" id="PTHR35011">
    <property type="entry name" value="2,3-DIKETO-L-GULONATE TRAP TRANSPORTER SMALL PERMEASE PROTEIN YIAM"/>
    <property type="match status" value="1"/>
</dbReference>
<dbReference type="Pfam" id="PF04290">
    <property type="entry name" value="DctQ"/>
    <property type="match status" value="1"/>
</dbReference>
<dbReference type="STRING" id="555512.SAMN04487993_100527"/>
<gene>
    <name evidence="11" type="ORF">SAMN04487993_100527</name>
</gene>
<feature type="transmembrane region" description="Helical" evidence="9">
    <location>
        <begin position="21"/>
        <end position="41"/>
    </location>
</feature>
<comment type="subcellular location">
    <subcellularLocation>
        <location evidence="1 9">Cell inner membrane</location>
        <topology evidence="1 9">Multi-pass membrane protein</topology>
    </subcellularLocation>
</comment>
<comment type="similarity">
    <text evidence="8 9">Belongs to the TRAP transporter small permease family.</text>
</comment>
<evidence type="ECO:0000256" key="3">
    <source>
        <dbReference type="ARBA" id="ARBA00022475"/>
    </source>
</evidence>
<reference evidence="11 12" key="1">
    <citation type="submission" date="2016-10" db="EMBL/GenBank/DDBJ databases">
        <authorList>
            <person name="de Groot N.N."/>
        </authorList>
    </citation>
    <scope>NUCLEOTIDE SEQUENCE [LARGE SCALE GENOMIC DNA]</scope>
    <source>
        <strain evidence="11 12">DSM 26424</strain>
    </source>
</reference>
<dbReference type="GO" id="GO:0015740">
    <property type="term" value="P:C4-dicarboxylate transport"/>
    <property type="evidence" value="ECO:0007669"/>
    <property type="project" value="TreeGrafter"/>
</dbReference>
<comment type="subunit">
    <text evidence="9">The complex comprises the extracytoplasmic solute receptor protein and the two transmembrane proteins.</text>
</comment>
<comment type="function">
    <text evidence="9">Part of the tripartite ATP-independent periplasmic (TRAP) transport system.</text>
</comment>
<evidence type="ECO:0000256" key="1">
    <source>
        <dbReference type="ARBA" id="ARBA00004429"/>
    </source>
</evidence>
<evidence type="ECO:0000313" key="11">
    <source>
        <dbReference type="EMBL" id="SDI45871.1"/>
    </source>
</evidence>
<feature type="transmembrane region" description="Helical" evidence="9">
    <location>
        <begin position="137"/>
        <end position="158"/>
    </location>
</feature>
<keyword evidence="5 9" id="KW-0812">Transmembrane</keyword>
<keyword evidence="2 9" id="KW-0813">Transport</keyword>
<evidence type="ECO:0000256" key="4">
    <source>
        <dbReference type="ARBA" id="ARBA00022519"/>
    </source>
</evidence>
<dbReference type="InterPro" id="IPR007387">
    <property type="entry name" value="TRAP_DctQ"/>
</dbReference>
<dbReference type="Proteomes" id="UP000199093">
    <property type="component" value="Unassembled WGS sequence"/>
</dbReference>
<evidence type="ECO:0000256" key="9">
    <source>
        <dbReference type="RuleBase" id="RU369079"/>
    </source>
</evidence>
<keyword evidence="7 9" id="KW-0472">Membrane</keyword>
<evidence type="ECO:0000313" key="12">
    <source>
        <dbReference type="Proteomes" id="UP000199093"/>
    </source>
</evidence>
<keyword evidence="4 9" id="KW-0997">Cell inner membrane</keyword>
<dbReference type="GO" id="GO:0022857">
    <property type="term" value="F:transmembrane transporter activity"/>
    <property type="evidence" value="ECO:0007669"/>
    <property type="project" value="UniProtKB-UniRule"/>
</dbReference>
<feature type="domain" description="Tripartite ATP-independent periplasmic transporters DctQ component" evidence="10">
    <location>
        <begin position="37"/>
        <end position="159"/>
    </location>
</feature>
<dbReference type="AlphaFoldDB" id="A0A1G8KQX6"/>
<dbReference type="RefSeq" id="WP_230795550.1">
    <property type="nucleotide sequence ID" value="NZ_FNEJ01000005.1"/>
</dbReference>
<evidence type="ECO:0000256" key="6">
    <source>
        <dbReference type="ARBA" id="ARBA00022989"/>
    </source>
</evidence>
<evidence type="ECO:0000256" key="2">
    <source>
        <dbReference type="ARBA" id="ARBA00022448"/>
    </source>
</evidence>
<evidence type="ECO:0000256" key="8">
    <source>
        <dbReference type="ARBA" id="ARBA00038436"/>
    </source>
</evidence>
<dbReference type="EMBL" id="FNEJ01000005">
    <property type="protein sequence ID" value="SDI45871.1"/>
    <property type="molecule type" value="Genomic_DNA"/>
</dbReference>
<accession>A0A1G8KQX6</accession>
<protein>
    <recommendedName>
        <fullName evidence="9">TRAP transporter small permease protein</fullName>
    </recommendedName>
</protein>
<dbReference type="GO" id="GO:0005886">
    <property type="term" value="C:plasma membrane"/>
    <property type="evidence" value="ECO:0007669"/>
    <property type="project" value="UniProtKB-SubCell"/>
</dbReference>
<feature type="transmembrane region" description="Helical" evidence="9">
    <location>
        <begin position="56"/>
        <end position="75"/>
    </location>
</feature>
<evidence type="ECO:0000256" key="7">
    <source>
        <dbReference type="ARBA" id="ARBA00023136"/>
    </source>
</evidence>